<dbReference type="OrthoDB" id="9768467at2"/>
<protein>
    <submittedName>
        <fullName evidence="2">AAA family ATPase</fullName>
    </submittedName>
</protein>
<dbReference type="Proteomes" id="UP000239711">
    <property type="component" value="Unassembled WGS sequence"/>
</dbReference>
<accession>A0A2S9J2E6</accession>
<keyword evidence="3" id="KW-1185">Reference proteome</keyword>
<dbReference type="PANTHER" id="PTHR42990">
    <property type="entry name" value="ATPASE"/>
    <property type="match status" value="1"/>
</dbReference>
<dbReference type="SUPFAM" id="SSF52540">
    <property type="entry name" value="P-loop containing nucleoside triphosphate hydrolases"/>
    <property type="match status" value="1"/>
</dbReference>
<dbReference type="InterPro" id="IPR027417">
    <property type="entry name" value="P-loop_NTPase"/>
</dbReference>
<dbReference type="EMBL" id="PVBQ01000009">
    <property type="protein sequence ID" value="PRD46929.1"/>
    <property type="molecule type" value="Genomic_DNA"/>
</dbReference>
<proteinExistence type="predicted"/>
<dbReference type="AlphaFoldDB" id="A0A2S9J2E6"/>
<dbReference type="PANTHER" id="PTHR42990:SF1">
    <property type="entry name" value="AAA+ ATPASE DOMAIN-CONTAINING PROTEIN"/>
    <property type="match status" value="1"/>
</dbReference>
<dbReference type="Pfam" id="PF13173">
    <property type="entry name" value="AAA_14"/>
    <property type="match status" value="1"/>
</dbReference>
<evidence type="ECO:0000313" key="2">
    <source>
        <dbReference type="EMBL" id="PRD46929.1"/>
    </source>
</evidence>
<sequence length="398" mass="45839">MEALISKYRDLLQQTDISFVRGLSNKINWDARAVCIEGARGTGKSTLMLQHIKSTLPLHLTLYLSLDDLYFKQHSLLSVAERFYQEGGRYLFLDEVHKYADWQTEVKNLYDFKPQLHIVVSGSSILALQQSNADLSRRLLRYHLPELSLREFIALKTGVALPEYQLHDLLENHQAIVDDIKKSVTSPLKFFREYLTYGAYPFFKEGESEYLMRIQQLINVIIDYDLPEARPMEVSTLAKLKKLLYIISTAVPFTPNITRLAEQISTSRNRLLDMLELLEKAQLIRNLRSSSFGISLMNKPEKVFLHNNSLIMALAEGQANSGNLRETFFFTQLNGAGYRVSYPKTGDFLVEQKYTFEIGGKNKTFKQIADEPEAYLAIDDLEYGTSRKIPLWLFGFLY</sequence>
<name>A0A2S9J2E6_9SPHI</name>
<dbReference type="InterPro" id="IPR041682">
    <property type="entry name" value="AAA_14"/>
</dbReference>
<reference evidence="2 3" key="1">
    <citation type="submission" date="2018-02" db="EMBL/GenBank/DDBJ databases">
        <title>The draft genome of Sphingobacterium sp. 5JN-11.</title>
        <authorList>
            <person name="Liu L."/>
            <person name="Li L."/>
            <person name="Liang L."/>
            <person name="Zhang X."/>
            <person name="Wang T."/>
        </authorList>
    </citation>
    <scope>NUCLEOTIDE SEQUENCE [LARGE SCALE GENOMIC DNA]</scope>
    <source>
        <strain evidence="2 3">5JN-11</strain>
    </source>
</reference>
<evidence type="ECO:0000259" key="1">
    <source>
        <dbReference type="Pfam" id="PF13173"/>
    </source>
</evidence>
<evidence type="ECO:0000313" key="3">
    <source>
        <dbReference type="Proteomes" id="UP000239711"/>
    </source>
</evidence>
<gene>
    <name evidence="2" type="ORF">C5745_12580</name>
</gene>
<feature type="domain" description="AAA" evidence="1">
    <location>
        <begin position="32"/>
        <end position="152"/>
    </location>
</feature>
<comment type="caution">
    <text evidence="2">The sequence shown here is derived from an EMBL/GenBank/DDBJ whole genome shotgun (WGS) entry which is preliminary data.</text>
</comment>
<dbReference type="RefSeq" id="WP_105717363.1">
    <property type="nucleotide sequence ID" value="NZ_PVBQ01000009.1"/>
</dbReference>
<organism evidence="2 3">
    <name type="scientific">Sphingobacterium haloxyli</name>
    <dbReference type="NCBI Taxonomy" id="2100533"/>
    <lineage>
        <taxon>Bacteria</taxon>
        <taxon>Pseudomonadati</taxon>
        <taxon>Bacteroidota</taxon>
        <taxon>Sphingobacteriia</taxon>
        <taxon>Sphingobacteriales</taxon>
        <taxon>Sphingobacteriaceae</taxon>
        <taxon>Sphingobacterium</taxon>
    </lineage>
</organism>